<dbReference type="InterPro" id="IPR007456">
    <property type="entry name" value="Smg"/>
</dbReference>
<keyword evidence="3" id="KW-1185">Reference proteome</keyword>
<evidence type="ECO:0000256" key="1">
    <source>
        <dbReference type="HAMAP-Rule" id="MF_00598"/>
    </source>
</evidence>
<dbReference type="PANTHER" id="PTHR38692:SF1">
    <property type="entry name" value="PROTEIN SMG"/>
    <property type="match status" value="1"/>
</dbReference>
<accession>A0ABU9D9X4</accession>
<dbReference type="PANTHER" id="PTHR38692">
    <property type="entry name" value="PROTEIN SMG"/>
    <property type="match status" value="1"/>
</dbReference>
<dbReference type="HAMAP" id="MF_00598">
    <property type="entry name" value="Smg"/>
    <property type="match status" value="1"/>
</dbReference>
<dbReference type="EMBL" id="JBBPCO010000005">
    <property type="protein sequence ID" value="MEK8089490.1"/>
    <property type="molecule type" value="Genomic_DNA"/>
</dbReference>
<gene>
    <name evidence="1" type="primary">smg</name>
    <name evidence="2" type="ORF">WOB96_06880</name>
</gene>
<name>A0ABU9D9X4_9PROT</name>
<proteinExistence type="inferred from homology"/>
<dbReference type="Proteomes" id="UP001446205">
    <property type="component" value="Unassembled WGS sequence"/>
</dbReference>
<comment type="caution">
    <text evidence="2">The sequence shown here is derived from an EMBL/GenBank/DDBJ whole genome shotgun (WGS) entry which is preliminary data.</text>
</comment>
<reference evidence="2 3" key="1">
    <citation type="submission" date="2024-04" db="EMBL/GenBank/DDBJ databases">
        <authorList>
            <person name="Abashina T."/>
            <person name="Shaikin A."/>
        </authorList>
    </citation>
    <scope>NUCLEOTIDE SEQUENCE [LARGE SCALE GENOMIC DNA]</scope>
    <source>
        <strain evidence="2 3">AAFK</strain>
    </source>
</reference>
<dbReference type="Pfam" id="PF04361">
    <property type="entry name" value="DUF494"/>
    <property type="match status" value="1"/>
</dbReference>
<protein>
    <recommendedName>
        <fullName evidence="1">Protein Smg homolog</fullName>
    </recommendedName>
</protein>
<evidence type="ECO:0000313" key="3">
    <source>
        <dbReference type="Proteomes" id="UP001446205"/>
    </source>
</evidence>
<dbReference type="RefSeq" id="WP_341370545.1">
    <property type="nucleotide sequence ID" value="NZ_JBBPCO010000005.1"/>
</dbReference>
<evidence type="ECO:0000313" key="2">
    <source>
        <dbReference type="EMBL" id="MEK8089490.1"/>
    </source>
</evidence>
<comment type="similarity">
    <text evidence="1">Belongs to the Smg family.</text>
</comment>
<sequence>MKESTDVLDILMYIFENFLDEEEGTEADQESIEAELNAAGFLQSDINKALNWMEGLAELQTQSPNWVPNPGFSLRHYDTREEQKLGLEGQGFLIFLEQTGVIDQQLRETIIDRVMALDSGDIDLEQLKWVILMVLFNHPGREEAYAWMEDMVFDESRGYLH</sequence>
<organism evidence="2 3">
    <name type="scientific">Thermithiobacillus plumbiphilus</name>
    <dbReference type="NCBI Taxonomy" id="1729899"/>
    <lineage>
        <taxon>Bacteria</taxon>
        <taxon>Pseudomonadati</taxon>
        <taxon>Pseudomonadota</taxon>
        <taxon>Acidithiobacillia</taxon>
        <taxon>Acidithiobacillales</taxon>
        <taxon>Thermithiobacillaceae</taxon>
        <taxon>Thermithiobacillus</taxon>
    </lineage>
</organism>